<name>A0A0X3BL42_9EURY</name>
<proteinExistence type="predicted"/>
<organism evidence="1 2">
    <name type="scientific">Methanoculleus bourgensis</name>
    <dbReference type="NCBI Taxonomy" id="83986"/>
    <lineage>
        <taxon>Archaea</taxon>
        <taxon>Methanobacteriati</taxon>
        <taxon>Methanobacteriota</taxon>
        <taxon>Stenosarchaea group</taxon>
        <taxon>Methanomicrobia</taxon>
        <taxon>Methanomicrobiales</taxon>
        <taxon>Methanomicrobiaceae</taxon>
        <taxon>Methanoculleus</taxon>
    </lineage>
</organism>
<protein>
    <submittedName>
        <fullName evidence="1">Uncharacterized protein</fullName>
    </submittedName>
</protein>
<sequence>MEIFVAAAATCTAGIVQPVSHRHGPLFWI</sequence>
<dbReference type="Proteomes" id="UP000069850">
    <property type="component" value="Chromosome 1"/>
</dbReference>
<accession>A0A0X3BL42</accession>
<evidence type="ECO:0000313" key="1">
    <source>
        <dbReference type="EMBL" id="CVK32847.1"/>
    </source>
</evidence>
<dbReference type="AlphaFoldDB" id="A0A0X3BL42"/>
<reference evidence="1 2" key="1">
    <citation type="submission" date="2016-01" db="EMBL/GenBank/DDBJ databases">
        <authorList>
            <person name="Manzoor S."/>
        </authorList>
    </citation>
    <scope>NUCLEOTIDE SEQUENCE [LARGE SCALE GENOMIC DNA]</scope>
    <source>
        <strain evidence="1">Methanoculleus sp MAB1</strain>
    </source>
</reference>
<dbReference type="KEGG" id="mema:MMAB1_1634"/>
<gene>
    <name evidence="1" type="ORF">MMAB1_1634</name>
</gene>
<dbReference type="EMBL" id="LT158599">
    <property type="protein sequence ID" value="CVK32847.1"/>
    <property type="molecule type" value="Genomic_DNA"/>
</dbReference>
<evidence type="ECO:0000313" key="2">
    <source>
        <dbReference type="Proteomes" id="UP000069850"/>
    </source>
</evidence>